<geneLocation type="plasmid" evidence="2">
    <name>pts417</name>
</geneLocation>
<accession>A0A2K8UI86</accession>
<reference evidence="1 2" key="1">
    <citation type="submission" date="2017-03" db="EMBL/GenBank/DDBJ databases">
        <title>Complete genome sequence of Candidatus 'Thiodictyon syntrophicum' sp. nov. strain Cad16T, a photolithoautotroph purple sulfur bacterium isolated from an alpine meromictic lake.</title>
        <authorList>
            <person name="Luedin S.M."/>
            <person name="Pothier J.F."/>
            <person name="Danza F."/>
            <person name="Storelli N."/>
            <person name="Wittwer M."/>
            <person name="Tonolla M."/>
        </authorList>
    </citation>
    <scope>NUCLEOTIDE SEQUENCE [LARGE SCALE GENOMIC DNA]</scope>
    <source>
        <strain evidence="1 2">Cad16T</strain>
        <plasmid evidence="2">Plasmid pts417</plasmid>
    </source>
</reference>
<organism evidence="1 2">
    <name type="scientific">Candidatus Thiodictyon syntrophicum</name>
    <dbReference type="NCBI Taxonomy" id="1166950"/>
    <lineage>
        <taxon>Bacteria</taxon>
        <taxon>Pseudomonadati</taxon>
        <taxon>Pseudomonadota</taxon>
        <taxon>Gammaproteobacteria</taxon>
        <taxon>Chromatiales</taxon>
        <taxon>Chromatiaceae</taxon>
        <taxon>Thiodictyon</taxon>
    </lineage>
</organism>
<dbReference type="OrthoDB" id="9809434at2"/>
<dbReference type="RefSeq" id="WP_100922930.1">
    <property type="nucleotide sequence ID" value="NZ_CP020371.1"/>
</dbReference>
<name>A0A2K8UI86_9GAMM</name>
<proteinExistence type="predicted"/>
<dbReference type="InterPro" id="IPR010982">
    <property type="entry name" value="Lambda_DNA-bd_dom_sf"/>
</dbReference>
<dbReference type="EMBL" id="CP020371">
    <property type="protein sequence ID" value="AUB85296.1"/>
    <property type="molecule type" value="Genomic_DNA"/>
</dbReference>
<dbReference type="SUPFAM" id="SSF47413">
    <property type="entry name" value="lambda repressor-like DNA-binding domains"/>
    <property type="match status" value="1"/>
</dbReference>
<dbReference type="GO" id="GO:0003677">
    <property type="term" value="F:DNA binding"/>
    <property type="evidence" value="ECO:0007669"/>
    <property type="project" value="InterPro"/>
</dbReference>
<evidence type="ECO:0000313" key="1">
    <source>
        <dbReference type="EMBL" id="AUB85296.1"/>
    </source>
</evidence>
<keyword evidence="2" id="KW-1185">Reference proteome</keyword>
<dbReference type="KEGG" id="tsy:THSYN_30815"/>
<dbReference type="AlphaFoldDB" id="A0A2K8UI86"/>
<protein>
    <submittedName>
        <fullName evidence="1">Fis family transcriptional regulator</fullName>
    </submittedName>
</protein>
<dbReference type="Proteomes" id="UP000232638">
    <property type="component" value="Plasmid pTs417"/>
</dbReference>
<keyword evidence="1" id="KW-0614">Plasmid</keyword>
<dbReference type="Gene3D" id="1.10.260.40">
    <property type="entry name" value="lambda repressor-like DNA-binding domains"/>
    <property type="match status" value="1"/>
</dbReference>
<sequence>MIDEKNIGSSLEDFLKEESRLEDAHQVAAKRVLAWQLQQAMESQHLNKVKMAKRMQTSRSQLDRLLDPDNDKVQLDTLNRAAAIVGKRLKIELIDSPR</sequence>
<evidence type="ECO:0000313" key="2">
    <source>
        <dbReference type="Proteomes" id="UP000232638"/>
    </source>
</evidence>
<gene>
    <name evidence="1" type="ORF">THSYN_30815</name>
</gene>